<sequence length="282" mass="29481">MKAAFWIAPEGDDNAVALTPVGPAPEALTARPAFLGTPAADALIRRCARTAALLPQLADALAAQRAGGRNRLFDITEVGEDDRRLIGEALGEGEVGGVALMPQGVTAQIAETLFAGLWRVRFSDGEGRAVADYLEVGAIPEAVREAARAAAPELMIGAPPDGAMNVMPVLAEIRERMAAWAPGAPAHVVTLSLLPMSPEDVAFLQATLGEGPVRLVSRGYGNCRAIATGARGVWSVQYTNASDAVVLDTLEIGDVPAVALAADEDFADSSLRLRAIEDAYFR</sequence>
<comment type="caution">
    <text evidence="3">The sequence shown here is derived from an EMBL/GenBank/DDBJ whole genome shotgun (WGS) entry which is preliminary data.</text>
</comment>
<dbReference type="EMBL" id="QNRK01000017">
    <property type="protein sequence ID" value="RBP11227.1"/>
    <property type="molecule type" value="Genomic_DNA"/>
</dbReference>
<proteinExistence type="inferred from homology"/>
<evidence type="ECO:0000313" key="3">
    <source>
        <dbReference type="EMBL" id="RBP11227.1"/>
    </source>
</evidence>
<evidence type="ECO:0000313" key="4">
    <source>
        <dbReference type="Proteomes" id="UP000253529"/>
    </source>
</evidence>
<reference evidence="3 4" key="1">
    <citation type="submission" date="2018-06" db="EMBL/GenBank/DDBJ databases">
        <title>Genomic Encyclopedia of Type Strains, Phase IV (KMG-IV): sequencing the most valuable type-strain genomes for metagenomic binning, comparative biology and taxonomic classification.</title>
        <authorList>
            <person name="Goeker M."/>
        </authorList>
    </citation>
    <scope>NUCLEOTIDE SEQUENCE [LARGE SCALE GENOMIC DNA]</scope>
    <source>
        <strain evidence="3 4">DSM 24875</strain>
    </source>
</reference>
<gene>
    <name evidence="3" type="ORF">DFR50_117113</name>
</gene>
<dbReference type="AlphaFoldDB" id="A0A366F9C2"/>
<dbReference type="OrthoDB" id="6560677at2"/>
<dbReference type="Gene3D" id="3.30.1370.140">
    <property type="entry name" value="HupH hydrogenase expression protein, C-terminal domain"/>
    <property type="match status" value="2"/>
</dbReference>
<feature type="domain" description="HupH hydrogenase expression protein C-terminal" evidence="2">
    <location>
        <begin position="164"/>
        <end position="278"/>
    </location>
</feature>
<name>A0A366F9C2_9HYPH</name>
<dbReference type="Pfam" id="PF04809">
    <property type="entry name" value="HupH_C"/>
    <property type="match status" value="2"/>
</dbReference>
<feature type="domain" description="HupH hydrogenase expression protein C-terminal" evidence="2">
    <location>
        <begin position="51"/>
        <end position="147"/>
    </location>
</feature>
<dbReference type="InterPro" id="IPR006894">
    <property type="entry name" value="HupH_Hydgase_express_prot_C"/>
</dbReference>
<organism evidence="3 4">
    <name type="scientific">Roseiarcus fermentans</name>
    <dbReference type="NCBI Taxonomy" id="1473586"/>
    <lineage>
        <taxon>Bacteria</taxon>
        <taxon>Pseudomonadati</taxon>
        <taxon>Pseudomonadota</taxon>
        <taxon>Alphaproteobacteria</taxon>
        <taxon>Hyphomicrobiales</taxon>
        <taxon>Roseiarcaceae</taxon>
        <taxon>Roseiarcus</taxon>
    </lineage>
</organism>
<evidence type="ECO:0000256" key="1">
    <source>
        <dbReference type="ARBA" id="ARBA00010832"/>
    </source>
</evidence>
<keyword evidence="4" id="KW-1185">Reference proteome</keyword>
<dbReference type="Proteomes" id="UP000253529">
    <property type="component" value="Unassembled WGS sequence"/>
</dbReference>
<dbReference type="InterPro" id="IPR038527">
    <property type="entry name" value="HupH_C_sf"/>
</dbReference>
<comment type="similarity">
    <text evidence="1">Belongs to the HupH/HyaF family.</text>
</comment>
<dbReference type="RefSeq" id="WP_113890322.1">
    <property type="nucleotide sequence ID" value="NZ_QNRK01000017.1"/>
</dbReference>
<evidence type="ECO:0000259" key="2">
    <source>
        <dbReference type="Pfam" id="PF04809"/>
    </source>
</evidence>
<accession>A0A366F9C2</accession>
<protein>
    <submittedName>
        <fullName evidence="3">Hydrogenase-1 operon protein HyaF</fullName>
    </submittedName>
</protein>